<proteinExistence type="inferred from homology"/>
<dbReference type="NCBIfam" id="TIGR00420">
    <property type="entry name" value="trmU"/>
    <property type="match status" value="1"/>
</dbReference>
<evidence type="ECO:0000256" key="4">
    <source>
        <dbReference type="ARBA" id="ARBA00022555"/>
    </source>
</evidence>
<organism evidence="14 15">
    <name type="scientific">Wickerhamiella sorbophila</name>
    <dbReference type="NCBI Taxonomy" id="45607"/>
    <lineage>
        <taxon>Eukaryota</taxon>
        <taxon>Fungi</taxon>
        <taxon>Dikarya</taxon>
        <taxon>Ascomycota</taxon>
        <taxon>Saccharomycotina</taxon>
        <taxon>Dipodascomycetes</taxon>
        <taxon>Dipodascales</taxon>
        <taxon>Trichomonascaceae</taxon>
        <taxon>Wickerhamiella</taxon>
    </lineage>
</organism>
<dbReference type="SUPFAM" id="SSF52402">
    <property type="entry name" value="Adenine nucleotide alpha hydrolases-like"/>
    <property type="match status" value="1"/>
</dbReference>
<evidence type="ECO:0000313" key="14">
    <source>
        <dbReference type="EMBL" id="PRT53712.1"/>
    </source>
</evidence>
<keyword evidence="9" id="KW-0694">RNA-binding</keyword>
<dbReference type="NCBIfam" id="NF001138">
    <property type="entry name" value="PRK00143.1"/>
    <property type="match status" value="1"/>
</dbReference>
<evidence type="ECO:0000256" key="10">
    <source>
        <dbReference type="ARBA" id="ARBA00023157"/>
    </source>
</evidence>
<dbReference type="Proteomes" id="UP000238350">
    <property type="component" value="Unassembled WGS sequence"/>
</dbReference>
<evidence type="ECO:0000256" key="8">
    <source>
        <dbReference type="ARBA" id="ARBA00022840"/>
    </source>
</evidence>
<evidence type="ECO:0000256" key="11">
    <source>
        <dbReference type="ARBA" id="ARBA00049564"/>
    </source>
</evidence>
<evidence type="ECO:0000256" key="3">
    <source>
        <dbReference type="ARBA" id="ARBA00011953"/>
    </source>
</evidence>
<sequence length="381" mass="42665">MRFSRILRQNVAKSIIIDRTGLKKVGRNDIIYVAMSSGVDSSTVANILGQRFGKSRVRGVFMNNWSEDSRCMESEWREAQAAADHAGIECHRVDLERDYWAEVFEPMLESYRKGATPNPDVSCNKHVKFGALIDHLRARDPNFKWIATGHYAGVDRGLICRPLDLKKDQSYYLSTVPPSVVNHALFPLAELRKPEVRQIAADLGVPTAQKPDSQGLCFVEQNAKSFDAFLAEYLVPTKGLIKTVDGLVVGTHNGLWTATIGQRVGLPMPQSLPETRGKWFVCAKNIEENTLIICPGRDNPLLYHDTIQTKNFEWHVPAWDSPNLFAQYRSLMIPVACTATSSGRVIFREPRRAVAPGQFLVIYENDRIVGSGEITHATKSP</sequence>
<dbReference type="STRING" id="45607.A0A2T0FFD8"/>
<reference evidence="14 15" key="1">
    <citation type="submission" date="2017-04" db="EMBL/GenBank/DDBJ databases">
        <title>Genome sequencing of [Candida] sorbophila.</title>
        <authorList>
            <person name="Ahn J.O."/>
        </authorList>
    </citation>
    <scope>NUCLEOTIDE SEQUENCE [LARGE SCALE GENOMIC DNA]</scope>
    <source>
        <strain evidence="14 15">DS02</strain>
    </source>
</reference>
<dbReference type="EC" id="2.8.1.14" evidence="3"/>
<dbReference type="GO" id="GO:0002143">
    <property type="term" value="P:tRNA wobble position uridine thiolation"/>
    <property type="evidence" value="ECO:0007669"/>
    <property type="project" value="TreeGrafter"/>
</dbReference>
<evidence type="ECO:0000256" key="5">
    <source>
        <dbReference type="ARBA" id="ARBA00022679"/>
    </source>
</evidence>
<dbReference type="PANTHER" id="PTHR11933:SF5">
    <property type="entry name" value="MITOCHONDRIAL TRNA-SPECIFIC 2-THIOURIDYLASE 1"/>
    <property type="match status" value="1"/>
</dbReference>
<evidence type="ECO:0000256" key="1">
    <source>
        <dbReference type="ARBA" id="ARBA00003986"/>
    </source>
</evidence>
<dbReference type="Gene3D" id="3.40.50.620">
    <property type="entry name" value="HUPs"/>
    <property type="match status" value="1"/>
</dbReference>
<dbReference type="Pfam" id="PF20258">
    <property type="entry name" value="tRNA_Me_trans_C"/>
    <property type="match status" value="1"/>
</dbReference>
<comment type="catalytic activity">
    <reaction evidence="11">
        <text>5-taurinomethyluridine(34) in tRNA + S-sulfanyl-L-cysteinyl-[protein] + AH2 + ATP = 5-taurinomethyl-2-thiouridine(34) in tRNA + L-cysteinyl-[protein] + A + AMP + diphosphate + H(+)</text>
        <dbReference type="Rhea" id="RHEA:47040"/>
        <dbReference type="Rhea" id="RHEA-COMP:10131"/>
        <dbReference type="Rhea" id="RHEA-COMP:11726"/>
        <dbReference type="Rhea" id="RHEA-COMP:11732"/>
        <dbReference type="Rhea" id="RHEA-COMP:11733"/>
        <dbReference type="ChEBI" id="CHEBI:13193"/>
        <dbReference type="ChEBI" id="CHEBI:15378"/>
        <dbReference type="ChEBI" id="CHEBI:17499"/>
        <dbReference type="ChEBI" id="CHEBI:29950"/>
        <dbReference type="ChEBI" id="CHEBI:30616"/>
        <dbReference type="ChEBI" id="CHEBI:33019"/>
        <dbReference type="ChEBI" id="CHEBI:61963"/>
        <dbReference type="ChEBI" id="CHEBI:87171"/>
        <dbReference type="ChEBI" id="CHEBI:87172"/>
        <dbReference type="ChEBI" id="CHEBI:456215"/>
        <dbReference type="EC" id="2.8.1.14"/>
    </reaction>
</comment>
<feature type="domain" description="tRNA-specific 2-thiouridylase MnmA-like central" evidence="13">
    <location>
        <begin position="228"/>
        <end position="294"/>
    </location>
</feature>
<keyword evidence="7" id="KW-0547">Nucleotide-binding</keyword>
<dbReference type="GO" id="GO:0005739">
    <property type="term" value="C:mitochondrion"/>
    <property type="evidence" value="ECO:0007669"/>
    <property type="project" value="TreeGrafter"/>
</dbReference>
<dbReference type="AlphaFoldDB" id="A0A2T0FFD8"/>
<dbReference type="PANTHER" id="PTHR11933">
    <property type="entry name" value="TRNA 5-METHYLAMINOMETHYL-2-THIOURIDYLATE -METHYLTRANSFERASE"/>
    <property type="match status" value="1"/>
</dbReference>
<dbReference type="InterPro" id="IPR014729">
    <property type="entry name" value="Rossmann-like_a/b/a_fold"/>
</dbReference>
<dbReference type="InterPro" id="IPR023382">
    <property type="entry name" value="MnmA-like_central_sf"/>
</dbReference>
<evidence type="ECO:0000256" key="9">
    <source>
        <dbReference type="ARBA" id="ARBA00022884"/>
    </source>
</evidence>
<evidence type="ECO:0000313" key="15">
    <source>
        <dbReference type="Proteomes" id="UP000238350"/>
    </source>
</evidence>
<dbReference type="Gene3D" id="2.40.30.10">
    <property type="entry name" value="Translation factors"/>
    <property type="match status" value="1"/>
</dbReference>
<dbReference type="Pfam" id="PF03054">
    <property type="entry name" value="tRNA_Me_trans"/>
    <property type="match status" value="1"/>
</dbReference>
<keyword evidence="6" id="KW-0819">tRNA processing</keyword>
<dbReference type="InterPro" id="IPR046885">
    <property type="entry name" value="MnmA-like_C"/>
</dbReference>
<dbReference type="Pfam" id="PF20259">
    <property type="entry name" value="tRNA_Me_trans_M"/>
    <property type="match status" value="1"/>
</dbReference>
<dbReference type="EMBL" id="NDIQ01000001">
    <property type="protein sequence ID" value="PRT53712.1"/>
    <property type="molecule type" value="Genomic_DNA"/>
</dbReference>
<evidence type="ECO:0000256" key="6">
    <source>
        <dbReference type="ARBA" id="ARBA00022694"/>
    </source>
</evidence>
<keyword evidence="4" id="KW-0820">tRNA-binding</keyword>
<gene>
    <name evidence="14" type="ORF">B9G98_01332</name>
</gene>
<comment type="caution">
    <text evidence="14">The sequence shown here is derived from an EMBL/GenBank/DDBJ whole genome shotgun (WGS) entry which is preliminary data.</text>
</comment>
<dbReference type="OrthoDB" id="3685at2759"/>
<protein>
    <recommendedName>
        <fullName evidence="3">tRNA-5-taurinomethyluridine 2-sulfurtransferase</fullName>
        <ecNumber evidence="3">2.8.1.14</ecNumber>
    </recommendedName>
</protein>
<evidence type="ECO:0000256" key="7">
    <source>
        <dbReference type="ARBA" id="ARBA00022741"/>
    </source>
</evidence>
<evidence type="ECO:0000259" key="13">
    <source>
        <dbReference type="Pfam" id="PF20259"/>
    </source>
</evidence>
<keyword evidence="8" id="KW-0067">ATP-binding</keyword>
<dbReference type="GO" id="GO:0000049">
    <property type="term" value="F:tRNA binding"/>
    <property type="evidence" value="ECO:0007669"/>
    <property type="project" value="UniProtKB-KW"/>
</dbReference>
<comment type="function">
    <text evidence="1">Catalyzes the 2-thiolation of uridine at the wobble position (U34) of mitochondrial tRNA(Lys), tRNA(Glu) and tRNA(Gln). Required for the formation of 5-taurinomethyl-2-thiouridine (tm5s2U) of mitochondrial tRNA(Lys), tRNA(Glu), and tRNA(Gln) at the wobble position. ATP is required to activate the C2 atom of the wobble base.</text>
</comment>
<dbReference type="Gene3D" id="2.30.30.280">
    <property type="entry name" value="Adenine nucleotide alpha hydrolases-like domains"/>
    <property type="match status" value="1"/>
</dbReference>
<dbReference type="InterPro" id="IPR004506">
    <property type="entry name" value="MnmA-like"/>
</dbReference>
<dbReference type="GO" id="GO:0016783">
    <property type="term" value="F:sulfurtransferase activity"/>
    <property type="evidence" value="ECO:0007669"/>
    <property type="project" value="InterPro"/>
</dbReference>
<keyword evidence="5" id="KW-0808">Transferase</keyword>
<dbReference type="CDD" id="cd01998">
    <property type="entry name" value="MnmA_TRMU-like"/>
    <property type="match status" value="1"/>
</dbReference>
<feature type="domain" description="tRNA-specific 2-thiouridylase MnmA-like C-terminal" evidence="12">
    <location>
        <begin position="305"/>
        <end position="374"/>
    </location>
</feature>
<name>A0A2T0FFD8_9ASCO</name>
<dbReference type="RefSeq" id="XP_024663658.1">
    <property type="nucleotide sequence ID" value="XM_024807890.1"/>
</dbReference>
<evidence type="ECO:0000256" key="2">
    <source>
        <dbReference type="ARBA" id="ARBA00006191"/>
    </source>
</evidence>
<evidence type="ECO:0000259" key="12">
    <source>
        <dbReference type="Pfam" id="PF20258"/>
    </source>
</evidence>
<keyword evidence="10" id="KW-1015">Disulfide bond</keyword>
<accession>A0A2T0FFD8</accession>
<keyword evidence="15" id="KW-1185">Reference proteome</keyword>
<dbReference type="GO" id="GO:0005524">
    <property type="term" value="F:ATP binding"/>
    <property type="evidence" value="ECO:0007669"/>
    <property type="project" value="UniProtKB-KW"/>
</dbReference>
<dbReference type="GeneID" id="36515081"/>
<dbReference type="InterPro" id="IPR046884">
    <property type="entry name" value="MnmA-like_central"/>
</dbReference>
<comment type="similarity">
    <text evidence="2">Belongs to the MnmA/TRMU family.</text>
</comment>